<comment type="caution">
    <text evidence="3">The sequence shown here is derived from an EMBL/GenBank/DDBJ whole genome shotgun (WGS) entry which is preliminary data.</text>
</comment>
<dbReference type="Gene3D" id="2.30.330.10">
    <property type="entry name" value="SpoA-like"/>
    <property type="match status" value="1"/>
</dbReference>
<proteinExistence type="inferred from homology"/>
<evidence type="ECO:0000313" key="4">
    <source>
        <dbReference type="Proteomes" id="UP000061665"/>
    </source>
</evidence>
<evidence type="ECO:0000313" key="3">
    <source>
        <dbReference type="EMBL" id="KVM22006.1"/>
    </source>
</evidence>
<gene>
    <name evidence="3" type="ORF">WJ53_19295</name>
</gene>
<dbReference type="GO" id="GO:0030254">
    <property type="term" value="P:protein secretion by the type III secretion system"/>
    <property type="evidence" value="ECO:0007669"/>
    <property type="project" value="InterPro"/>
</dbReference>
<dbReference type="PANTHER" id="PTHR30034">
    <property type="entry name" value="FLAGELLAR MOTOR SWITCH PROTEIN FLIM"/>
    <property type="match status" value="1"/>
</dbReference>
<dbReference type="GO" id="GO:0050918">
    <property type="term" value="P:positive chemotaxis"/>
    <property type="evidence" value="ECO:0007669"/>
    <property type="project" value="TreeGrafter"/>
</dbReference>
<protein>
    <recommendedName>
        <fullName evidence="2">Flagellar motor switch protein FliN-like C-terminal domain-containing protein</fullName>
    </recommendedName>
</protein>
<organism evidence="3 4">
    <name type="scientific">Burkholderia ubonensis</name>
    <dbReference type="NCBI Taxonomy" id="101571"/>
    <lineage>
        <taxon>Bacteria</taxon>
        <taxon>Pseudomonadati</taxon>
        <taxon>Pseudomonadota</taxon>
        <taxon>Betaproteobacteria</taxon>
        <taxon>Burkholderiales</taxon>
        <taxon>Burkholderiaceae</taxon>
        <taxon>Burkholderia</taxon>
        <taxon>Burkholderia cepacia complex</taxon>
    </lineage>
</organism>
<evidence type="ECO:0000256" key="1">
    <source>
        <dbReference type="ARBA" id="ARBA00009226"/>
    </source>
</evidence>
<dbReference type="NCBIfam" id="TIGR02551">
    <property type="entry name" value="SpaO_YscQ"/>
    <property type="match status" value="1"/>
</dbReference>
<dbReference type="PANTHER" id="PTHR30034:SF6">
    <property type="entry name" value="YOP PROTEINS TRANSLOCATION PROTEIN Q"/>
    <property type="match status" value="1"/>
</dbReference>
<sequence length="381" mass="40937">MNARPPIAFVLSNPNDALPRIAPLRLANIAPDDARAARLTFDDRWNALVDKIPGVTDWCVSIDDTRPGHDPAPPFSAPGLITLVRQTETLSIEFDLAAHPALSVVASHVDSARPSERGMHDALACALLAPLMATLEQTGFTGWQVASLTRARGDARPDRPGAASCASLSFLFNGEGYRAKVALNRAFVHEVERLLRTVSPALALPVASIPVPGRLRIGSKRYRTALLRSLEPGDVLPGAIEAALRITGTPFHTVATWGTTRGTRLLAPVKLVGRTAVLLKDPVMEQETSHAENDAPDRTDPVDVGALELPVNFEIDTIAVSVDQLAALRAGYVFELARAPSEMRIRLVAHGQLIGHGELVTVGEHLGVRILQMAQRDDSGR</sequence>
<comment type="similarity">
    <text evidence="1">Belongs to the FliN/MopA/SpaO family.</text>
</comment>
<dbReference type="RefSeq" id="WP_059727907.1">
    <property type="nucleotide sequence ID" value="NZ_LOYI01000139.1"/>
</dbReference>
<dbReference type="GO" id="GO:0071978">
    <property type="term" value="P:bacterial-type flagellum-dependent swarming motility"/>
    <property type="evidence" value="ECO:0007669"/>
    <property type="project" value="TreeGrafter"/>
</dbReference>
<name>A0AB73FU74_9BURK</name>
<feature type="domain" description="Flagellar motor switch protein FliN-like C-terminal" evidence="2">
    <location>
        <begin position="305"/>
        <end position="373"/>
    </location>
</feature>
<dbReference type="AlphaFoldDB" id="A0AB73FU74"/>
<evidence type="ECO:0000259" key="2">
    <source>
        <dbReference type="Pfam" id="PF01052"/>
    </source>
</evidence>
<accession>A0AB73FU74</accession>
<dbReference type="InterPro" id="IPR036429">
    <property type="entry name" value="SpoA-like_sf"/>
</dbReference>
<dbReference type="InterPro" id="IPR013385">
    <property type="entry name" value="T3SS_SpaO/YscQ/SpaO"/>
</dbReference>
<dbReference type="Proteomes" id="UP000061665">
    <property type="component" value="Unassembled WGS sequence"/>
</dbReference>
<reference evidence="3 4" key="1">
    <citation type="submission" date="2015-11" db="EMBL/GenBank/DDBJ databases">
        <title>Expanding the genomic diversity of Burkholderia species for the development of highly accurate diagnostics.</title>
        <authorList>
            <person name="Sahl J."/>
            <person name="Keim P."/>
            <person name="Wagner D."/>
        </authorList>
    </citation>
    <scope>NUCLEOTIDE SEQUENCE [LARGE SCALE GENOMIC DNA]</scope>
    <source>
        <strain evidence="3 4">MSMB2058</strain>
    </source>
</reference>
<dbReference type="InterPro" id="IPR001543">
    <property type="entry name" value="FliN-like_C"/>
</dbReference>
<dbReference type="Pfam" id="PF01052">
    <property type="entry name" value="FliMN_C"/>
    <property type="match status" value="1"/>
</dbReference>
<dbReference type="SUPFAM" id="SSF101801">
    <property type="entry name" value="Surface presentation of antigens (SPOA)"/>
    <property type="match status" value="1"/>
</dbReference>
<dbReference type="EMBL" id="LOZE01000127">
    <property type="protein sequence ID" value="KVM22006.1"/>
    <property type="molecule type" value="Genomic_DNA"/>
</dbReference>